<proteinExistence type="predicted"/>
<evidence type="ECO:0000256" key="6">
    <source>
        <dbReference type="SAM" id="Phobius"/>
    </source>
</evidence>
<dbReference type="PIRSF" id="PIRSF006060">
    <property type="entry name" value="AA_transporter"/>
    <property type="match status" value="1"/>
</dbReference>
<evidence type="ECO:0000256" key="2">
    <source>
        <dbReference type="ARBA" id="ARBA00022475"/>
    </source>
</evidence>
<dbReference type="OrthoDB" id="9762947at2"/>
<feature type="transmembrane region" description="Helical" evidence="6">
    <location>
        <begin position="385"/>
        <end position="407"/>
    </location>
</feature>
<reference evidence="7" key="1">
    <citation type="journal article" date="2019" name="PLoS Negl. Trop. Dis.">
        <title>Revisiting the worldwide diversity of Leptospira species in the environment.</title>
        <authorList>
            <person name="Vincent A.T."/>
            <person name="Schiettekatte O."/>
            <person name="Bourhy P."/>
            <person name="Veyrier F.J."/>
            <person name="Picardeau M."/>
        </authorList>
    </citation>
    <scope>NUCLEOTIDE SEQUENCE [LARGE SCALE GENOMIC DNA]</scope>
    <source>
        <strain evidence="7">201800277</strain>
    </source>
</reference>
<organism evidence="7 8">
    <name type="scientific">Leptospira brenneri</name>
    <dbReference type="NCBI Taxonomy" id="2023182"/>
    <lineage>
        <taxon>Bacteria</taxon>
        <taxon>Pseudomonadati</taxon>
        <taxon>Spirochaetota</taxon>
        <taxon>Spirochaetia</taxon>
        <taxon>Leptospirales</taxon>
        <taxon>Leptospiraceae</taxon>
        <taxon>Leptospira</taxon>
    </lineage>
</organism>
<dbReference type="GO" id="GO:0022857">
    <property type="term" value="F:transmembrane transporter activity"/>
    <property type="evidence" value="ECO:0007669"/>
    <property type="project" value="InterPro"/>
</dbReference>
<dbReference type="Pfam" id="PF13520">
    <property type="entry name" value="AA_permease_2"/>
    <property type="match status" value="1"/>
</dbReference>
<dbReference type="PANTHER" id="PTHR42770:SF7">
    <property type="entry name" value="MEMBRANE PROTEIN"/>
    <property type="match status" value="1"/>
</dbReference>
<feature type="transmembrane region" description="Helical" evidence="6">
    <location>
        <begin position="129"/>
        <end position="146"/>
    </location>
</feature>
<dbReference type="Gene3D" id="1.20.1740.10">
    <property type="entry name" value="Amino acid/polyamine transporter I"/>
    <property type="match status" value="1"/>
</dbReference>
<feature type="transmembrane region" description="Helical" evidence="6">
    <location>
        <begin position="274"/>
        <end position="294"/>
    </location>
</feature>
<keyword evidence="4 6" id="KW-1133">Transmembrane helix</keyword>
<evidence type="ECO:0000256" key="3">
    <source>
        <dbReference type="ARBA" id="ARBA00022692"/>
    </source>
</evidence>
<evidence type="ECO:0000256" key="1">
    <source>
        <dbReference type="ARBA" id="ARBA00004651"/>
    </source>
</evidence>
<dbReference type="AlphaFoldDB" id="A0A2M9Y311"/>
<evidence type="ECO:0000313" key="8">
    <source>
        <dbReference type="Proteomes" id="UP000297891"/>
    </source>
</evidence>
<comment type="caution">
    <text evidence="7">The sequence shown here is derived from an EMBL/GenBank/DDBJ whole genome shotgun (WGS) entry which is preliminary data.</text>
</comment>
<feature type="transmembrane region" description="Helical" evidence="6">
    <location>
        <begin position="48"/>
        <end position="69"/>
    </location>
</feature>
<feature type="transmembrane region" description="Helical" evidence="6">
    <location>
        <begin position="189"/>
        <end position="209"/>
    </location>
</feature>
<dbReference type="InterPro" id="IPR050367">
    <property type="entry name" value="APC_superfamily"/>
</dbReference>
<sequence length="460" mass="51857">MGEYMGQSTDKKALSLFSLVCMAIGLTIGGGIFVLTSVLSKKLGTTLPYFYLLASFPMFFIIFPVAVLGRYFPTNGGIYFYPSRLVSPRFAFLITWIFLSTASFGQVPLFTLACSDILFQIFPFVSKDLWAFLILTVFFLLNVLGLKPVLFVQNLLVSILIFLLGYSIFRLTDLQTASLISINSFPSFGIGLETISILCFTYFGSNAIIELGNETGKPKHLLKAFLWAFPIVVFIYFSFSFAISTLGTGNLGSGNSEYLFSLIQNRLTPTEYKVFLLGGPLLAVVTSLNGIFLIQTKSFIGLIEDGWFPYLRKGSESPSYIKIFTIIYILSGLGLYLQWNLETLATYSTVGWFFVILAQLFSLYPAKQILKENSYFPKLFFKTEFAVITVLGFGFAFLLTGILLYRLYEDEKLLGFIVVMGLGILYCYLISKFGKQKLIEKQNRKQEILNLYLKSEDIYE</sequence>
<gene>
    <name evidence="7" type="ORF">EHQ30_14295</name>
</gene>
<feature type="transmembrane region" description="Helical" evidence="6">
    <location>
        <begin position="320"/>
        <end position="339"/>
    </location>
</feature>
<feature type="transmembrane region" description="Helical" evidence="6">
    <location>
        <begin position="12"/>
        <end position="36"/>
    </location>
</feature>
<keyword evidence="3 6" id="KW-0812">Transmembrane</keyword>
<keyword evidence="8" id="KW-1185">Reference proteome</keyword>
<evidence type="ECO:0000256" key="4">
    <source>
        <dbReference type="ARBA" id="ARBA00022989"/>
    </source>
</evidence>
<dbReference type="EMBL" id="RQFP01000014">
    <property type="protein sequence ID" value="TGK91393.1"/>
    <property type="molecule type" value="Genomic_DNA"/>
</dbReference>
<protein>
    <submittedName>
        <fullName evidence="7">APC family permease</fullName>
    </submittedName>
</protein>
<dbReference type="Proteomes" id="UP000297891">
    <property type="component" value="Unassembled WGS sequence"/>
</dbReference>
<name>A0A2M9Y311_9LEPT</name>
<evidence type="ECO:0000313" key="7">
    <source>
        <dbReference type="EMBL" id="TGK91393.1"/>
    </source>
</evidence>
<dbReference type="InterPro" id="IPR002293">
    <property type="entry name" value="AA/rel_permease1"/>
</dbReference>
<keyword evidence="5 6" id="KW-0472">Membrane</keyword>
<feature type="transmembrane region" description="Helical" evidence="6">
    <location>
        <begin position="151"/>
        <end position="169"/>
    </location>
</feature>
<dbReference type="PANTHER" id="PTHR42770">
    <property type="entry name" value="AMINO ACID TRANSPORTER-RELATED"/>
    <property type="match status" value="1"/>
</dbReference>
<dbReference type="GO" id="GO:0005886">
    <property type="term" value="C:plasma membrane"/>
    <property type="evidence" value="ECO:0007669"/>
    <property type="project" value="UniProtKB-SubCell"/>
</dbReference>
<feature type="transmembrane region" description="Helical" evidence="6">
    <location>
        <begin position="413"/>
        <end position="431"/>
    </location>
</feature>
<comment type="subcellular location">
    <subcellularLocation>
        <location evidence="1">Cell membrane</location>
        <topology evidence="1">Multi-pass membrane protein</topology>
    </subcellularLocation>
</comment>
<accession>A0A2M9Y311</accession>
<keyword evidence="2" id="KW-1003">Cell membrane</keyword>
<feature type="transmembrane region" description="Helical" evidence="6">
    <location>
        <begin position="90"/>
        <end position="109"/>
    </location>
</feature>
<evidence type="ECO:0000256" key="5">
    <source>
        <dbReference type="ARBA" id="ARBA00023136"/>
    </source>
</evidence>
<feature type="transmembrane region" description="Helical" evidence="6">
    <location>
        <begin position="345"/>
        <end position="364"/>
    </location>
</feature>
<feature type="transmembrane region" description="Helical" evidence="6">
    <location>
        <begin position="221"/>
        <end position="243"/>
    </location>
</feature>